<evidence type="ECO:0000256" key="1">
    <source>
        <dbReference type="SAM" id="MobiDB-lite"/>
    </source>
</evidence>
<sequence>MDDLRSSRQFRAGQDNCSASALTANPRASAVLPTTQAPLHWRMRKEKRARIDDLSEKVLTGQLSRSRLADCWNGHPLTLGLAASE</sequence>
<protein>
    <submittedName>
        <fullName evidence="2">Uncharacterized protein</fullName>
    </submittedName>
</protein>
<organism evidence="2">
    <name type="scientific">marine sediment metagenome</name>
    <dbReference type="NCBI Taxonomy" id="412755"/>
    <lineage>
        <taxon>unclassified sequences</taxon>
        <taxon>metagenomes</taxon>
        <taxon>ecological metagenomes</taxon>
    </lineage>
</organism>
<name>A0A0F9L7U9_9ZZZZ</name>
<accession>A0A0F9L7U9</accession>
<proteinExistence type="predicted"/>
<feature type="region of interest" description="Disordered" evidence="1">
    <location>
        <begin position="1"/>
        <end position="21"/>
    </location>
</feature>
<evidence type="ECO:0000313" key="2">
    <source>
        <dbReference type="EMBL" id="KKM23645.1"/>
    </source>
</evidence>
<reference evidence="2" key="1">
    <citation type="journal article" date="2015" name="Nature">
        <title>Complex archaea that bridge the gap between prokaryotes and eukaryotes.</title>
        <authorList>
            <person name="Spang A."/>
            <person name="Saw J.H."/>
            <person name="Jorgensen S.L."/>
            <person name="Zaremba-Niedzwiedzka K."/>
            <person name="Martijn J."/>
            <person name="Lind A.E."/>
            <person name="van Eijk R."/>
            <person name="Schleper C."/>
            <person name="Guy L."/>
            <person name="Ettema T.J."/>
        </authorList>
    </citation>
    <scope>NUCLEOTIDE SEQUENCE</scope>
</reference>
<dbReference type="AlphaFoldDB" id="A0A0F9L7U9"/>
<comment type="caution">
    <text evidence="2">The sequence shown here is derived from an EMBL/GenBank/DDBJ whole genome shotgun (WGS) entry which is preliminary data.</text>
</comment>
<dbReference type="EMBL" id="LAZR01013083">
    <property type="protein sequence ID" value="KKM23645.1"/>
    <property type="molecule type" value="Genomic_DNA"/>
</dbReference>
<gene>
    <name evidence="2" type="ORF">LCGC14_1613120</name>
</gene>